<dbReference type="AlphaFoldDB" id="A0A2K8YU97"/>
<dbReference type="EMBL" id="CP025096">
    <property type="protein sequence ID" value="AUD01197.1"/>
    <property type="molecule type" value="Genomic_DNA"/>
</dbReference>
<feature type="compositionally biased region" description="Polar residues" evidence="1">
    <location>
        <begin position="24"/>
        <end position="36"/>
    </location>
</feature>
<proteinExistence type="predicted"/>
<dbReference type="KEGG" id="spir:CWM47_04820"/>
<accession>A0A2K8YU97</accession>
<organism evidence="2 3">
    <name type="scientific">Spirosoma pollinicola</name>
    <dbReference type="NCBI Taxonomy" id="2057025"/>
    <lineage>
        <taxon>Bacteria</taxon>
        <taxon>Pseudomonadati</taxon>
        <taxon>Bacteroidota</taxon>
        <taxon>Cytophagia</taxon>
        <taxon>Cytophagales</taxon>
        <taxon>Cytophagaceae</taxon>
        <taxon>Spirosoma</taxon>
    </lineage>
</organism>
<dbReference type="Proteomes" id="UP000232883">
    <property type="component" value="Chromosome"/>
</dbReference>
<protein>
    <recommendedName>
        <fullName evidence="4">DUF3828 domain-containing protein</fullName>
    </recommendedName>
</protein>
<sequence length="178" mass="20027">MKTSFLFTALLIASLSCQTKTKQEAQTTSATVTEDSATALAKRPGPDSPRTAADRLVRALYFEHNKTENPMRETKDRSLVDQFFAKPTADLIWNDAQKLGSKLNRTKINLLYNAPDAAIKKTWVLPSVLGGTRAIVYVTFENKAKPEEVRVDMQQVAGRWRITEMQYPDGKQLTKLLH</sequence>
<keyword evidence="3" id="KW-1185">Reference proteome</keyword>
<reference evidence="2 3" key="1">
    <citation type="submission" date="2017-11" db="EMBL/GenBank/DDBJ databases">
        <title>Taxonomic description and genome sequences of Spirosoma HA7 sp. nov., isolated from pollen microhabitat of Corylus avellana.</title>
        <authorList>
            <person name="Ambika Manirajan B."/>
            <person name="Suarez C."/>
            <person name="Ratering S."/>
            <person name="Geissler-Plaum R."/>
            <person name="Cardinale M."/>
            <person name="Sylvia S."/>
        </authorList>
    </citation>
    <scope>NUCLEOTIDE SEQUENCE [LARGE SCALE GENOMIC DNA]</scope>
    <source>
        <strain evidence="2 3">HA7</strain>
    </source>
</reference>
<evidence type="ECO:0000313" key="3">
    <source>
        <dbReference type="Proteomes" id="UP000232883"/>
    </source>
</evidence>
<evidence type="ECO:0000313" key="2">
    <source>
        <dbReference type="EMBL" id="AUD01197.1"/>
    </source>
</evidence>
<dbReference type="PROSITE" id="PS51257">
    <property type="entry name" value="PROKAR_LIPOPROTEIN"/>
    <property type="match status" value="1"/>
</dbReference>
<dbReference type="OrthoDB" id="960124at2"/>
<feature type="region of interest" description="Disordered" evidence="1">
    <location>
        <begin position="24"/>
        <end position="50"/>
    </location>
</feature>
<dbReference type="RefSeq" id="WP_100986722.1">
    <property type="nucleotide sequence ID" value="NZ_CP025096.1"/>
</dbReference>
<evidence type="ECO:0008006" key="4">
    <source>
        <dbReference type="Google" id="ProtNLM"/>
    </source>
</evidence>
<name>A0A2K8YU97_9BACT</name>
<gene>
    <name evidence="2" type="ORF">CWM47_04820</name>
</gene>
<evidence type="ECO:0000256" key="1">
    <source>
        <dbReference type="SAM" id="MobiDB-lite"/>
    </source>
</evidence>